<gene>
    <name evidence="7" type="primary">tatC</name>
    <name evidence="8" type="ORF">AVL63_06605</name>
</gene>
<evidence type="ECO:0000256" key="1">
    <source>
        <dbReference type="ARBA" id="ARBA00004141"/>
    </source>
</evidence>
<dbReference type="PRINTS" id="PR01840">
    <property type="entry name" value="TATCFAMILY"/>
</dbReference>
<dbReference type="HAMAP" id="MF_00902">
    <property type="entry name" value="TatC"/>
    <property type="match status" value="1"/>
</dbReference>
<keyword evidence="2 7" id="KW-0812">Transmembrane</keyword>
<comment type="function">
    <text evidence="7">Part of the twin-arginine translocation (Tat) system that transports large folded proteins containing a characteristic twin-arginine motif in their signal peptide across membranes. Together with TatB, TatC is part of a receptor directly interacting with Tat signal peptides.</text>
</comment>
<evidence type="ECO:0000256" key="3">
    <source>
        <dbReference type="ARBA" id="ARBA00022927"/>
    </source>
</evidence>
<dbReference type="PANTHER" id="PTHR30371:SF0">
    <property type="entry name" value="SEC-INDEPENDENT PROTEIN TRANSLOCASE PROTEIN TATC, CHLOROPLASTIC-RELATED"/>
    <property type="match status" value="1"/>
</dbReference>
<proteinExistence type="inferred from homology"/>
<comment type="subcellular location">
    <subcellularLocation>
        <location evidence="7">Cell membrane</location>
        <topology evidence="7">Multi-pass membrane protein</topology>
    </subcellularLocation>
    <subcellularLocation>
        <location evidence="1">Membrane</location>
        <topology evidence="1">Multi-pass membrane protein</topology>
    </subcellularLocation>
</comment>
<evidence type="ECO:0000313" key="8">
    <source>
        <dbReference type="EMBL" id="KUG58142.1"/>
    </source>
</evidence>
<keyword evidence="7" id="KW-1003">Cell membrane</keyword>
<evidence type="ECO:0000256" key="5">
    <source>
        <dbReference type="ARBA" id="ARBA00023010"/>
    </source>
</evidence>
<reference evidence="9" key="1">
    <citation type="submission" date="2015-12" db="EMBL/GenBank/DDBJ databases">
        <authorList>
            <person name="Nair G.R."/>
            <person name="Kaur G."/>
            <person name="Mayilraj S."/>
        </authorList>
    </citation>
    <scope>NUCLEOTIDE SEQUENCE [LARGE SCALE GENOMIC DNA]</scope>
    <source>
        <strain evidence="9">CD08_7</strain>
    </source>
</reference>
<feature type="transmembrane region" description="Helical" evidence="7">
    <location>
        <begin position="80"/>
        <end position="105"/>
    </location>
</feature>
<keyword evidence="9" id="KW-1185">Reference proteome</keyword>
<keyword evidence="3 7" id="KW-0653">Protein transport</keyword>
<evidence type="ECO:0000256" key="4">
    <source>
        <dbReference type="ARBA" id="ARBA00022989"/>
    </source>
</evidence>
<feature type="transmembrane region" description="Helical" evidence="7">
    <location>
        <begin position="201"/>
        <end position="219"/>
    </location>
</feature>
<dbReference type="NCBIfam" id="TIGR00945">
    <property type="entry name" value="tatC"/>
    <property type="match status" value="1"/>
</dbReference>
<evidence type="ECO:0000256" key="2">
    <source>
        <dbReference type="ARBA" id="ARBA00022692"/>
    </source>
</evidence>
<dbReference type="EMBL" id="LQBM01000004">
    <property type="protein sequence ID" value="KUG58142.1"/>
    <property type="molecule type" value="Genomic_DNA"/>
</dbReference>
<dbReference type="Pfam" id="PF00902">
    <property type="entry name" value="TatC"/>
    <property type="match status" value="1"/>
</dbReference>
<dbReference type="STRING" id="317018.AVL63_06605"/>
<accession>A0A0W8IDW9</accession>
<dbReference type="Proteomes" id="UP000054023">
    <property type="component" value="Unassembled WGS sequence"/>
</dbReference>
<dbReference type="GO" id="GO:0043953">
    <property type="term" value="P:protein transport by the Tat complex"/>
    <property type="evidence" value="ECO:0007669"/>
    <property type="project" value="UniProtKB-UniRule"/>
</dbReference>
<feature type="transmembrane region" description="Helical" evidence="7">
    <location>
        <begin position="28"/>
        <end position="46"/>
    </location>
</feature>
<sequence>MATSKKRRRDPERTMALKDHLRELRNRLIKAAIGILLGATAGFFLYDWLVQVLAEPILAFESEGQLAEIAFNTVGGPLDLMIRLSLFVGIVISSPIWLYQIWAFIMPGLKKTEKRYAIGFIAASVPLFLGGIAAAYSVLPQAVGFFLALNPEGTSNVINPDVYFSFVLTLFLAFGIAMVIPVVLVGINLMGLVTGKQVLKAWRGVIMLIAVISALAAPGGDAVSMFFLALPLTVLFGIAILLCMLNDRRRAKREAATDAEIDELLRD</sequence>
<protein>
    <recommendedName>
        <fullName evidence="7">Sec-independent protein translocase protein TatC</fullName>
    </recommendedName>
</protein>
<feature type="transmembrane region" description="Helical" evidence="7">
    <location>
        <begin position="225"/>
        <end position="245"/>
    </location>
</feature>
<keyword evidence="7" id="KW-0813">Transport</keyword>
<dbReference type="GO" id="GO:0065002">
    <property type="term" value="P:intracellular protein transmembrane transport"/>
    <property type="evidence" value="ECO:0007669"/>
    <property type="project" value="TreeGrafter"/>
</dbReference>
<comment type="caution">
    <text evidence="8">The sequence shown here is derived from an EMBL/GenBank/DDBJ whole genome shotgun (WGS) entry which is preliminary data.</text>
</comment>
<name>A0A0W8IDW9_9MICC</name>
<keyword evidence="6 7" id="KW-0472">Membrane</keyword>
<feature type="transmembrane region" description="Helical" evidence="7">
    <location>
        <begin position="117"/>
        <end position="143"/>
    </location>
</feature>
<feature type="transmembrane region" description="Helical" evidence="7">
    <location>
        <begin position="163"/>
        <end position="189"/>
    </location>
</feature>
<organism evidence="8 9">
    <name type="scientific">Nesterenkonia jeotgali</name>
    <dbReference type="NCBI Taxonomy" id="317018"/>
    <lineage>
        <taxon>Bacteria</taxon>
        <taxon>Bacillati</taxon>
        <taxon>Actinomycetota</taxon>
        <taxon>Actinomycetes</taxon>
        <taxon>Micrococcales</taxon>
        <taxon>Micrococcaceae</taxon>
        <taxon>Nesterenkonia</taxon>
    </lineage>
</organism>
<keyword evidence="4 7" id="KW-1133">Transmembrane helix</keyword>
<comment type="subunit">
    <text evidence="7">The Tat system comprises two distinct complexes: a TatABC complex, containing multiple copies of TatA, TatB and TatC subunits, and a separate TatA complex, containing only TatA subunits. Substrates initially bind to the TatABC complex, which probably triggers association of the separate TatA complex to form the active translocon.</text>
</comment>
<evidence type="ECO:0000313" key="9">
    <source>
        <dbReference type="Proteomes" id="UP000054023"/>
    </source>
</evidence>
<dbReference type="PANTHER" id="PTHR30371">
    <property type="entry name" value="SEC-INDEPENDENT PROTEIN TRANSLOCASE PROTEIN TATC"/>
    <property type="match status" value="1"/>
</dbReference>
<dbReference type="GO" id="GO:0033281">
    <property type="term" value="C:TAT protein transport complex"/>
    <property type="evidence" value="ECO:0007669"/>
    <property type="project" value="UniProtKB-UniRule"/>
</dbReference>
<dbReference type="RefSeq" id="WP_058889374.1">
    <property type="nucleotide sequence ID" value="NZ_LQBM01000004.1"/>
</dbReference>
<comment type="similarity">
    <text evidence="7">Belongs to the TatC family.</text>
</comment>
<keyword evidence="5 7" id="KW-0811">Translocation</keyword>
<dbReference type="AlphaFoldDB" id="A0A0W8IDW9"/>
<dbReference type="GO" id="GO:0009977">
    <property type="term" value="F:proton motive force dependent protein transmembrane transporter activity"/>
    <property type="evidence" value="ECO:0007669"/>
    <property type="project" value="TreeGrafter"/>
</dbReference>
<dbReference type="InterPro" id="IPR002033">
    <property type="entry name" value="TatC"/>
</dbReference>
<evidence type="ECO:0000256" key="7">
    <source>
        <dbReference type="HAMAP-Rule" id="MF_00902"/>
    </source>
</evidence>
<evidence type="ECO:0000256" key="6">
    <source>
        <dbReference type="ARBA" id="ARBA00023136"/>
    </source>
</evidence>